<evidence type="ECO:0000259" key="9">
    <source>
        <dbReference type="Pfam" id="PF01385"/>
    </source>
</evidence>
<evidence type="ECO:0000313" key="12">
    <source>
        <dbReference type="EMBL" id="XBP69244.1"/>
    </source>
</evidence>
<dbReference type="PANTHER" id="PTHR30405">
    <property type="entry name" value="TRANSPOSASE"/>
    <property type="match status" value="1"/>
</dbReference>
<dbReference type="InterPro" id="IPR010095">
    <property type="entry name" value="Cas12f1-like_TNB"/>
</dbReference>
<sequence length="411" mass="46700">MQRLQAFQYELMPNGEQQRNMRRFAGACRFVFNTALELQKANHAAGAKFMNYVALANKLPDWKQEFEWLRQAPSQALQQVLKDLERAWKNFFERRTDFPKFKKKGPRESFRFPQGFKLDQPNSRIFLPKLGWMRYRNSRDILGTAKNITISQSGGKWFASIQTEREVETPTPTATTAIGIDVGIARFATMSDGSFVAPLCSFKRHEQRLARYQRRMSRKTRFSKNWHKARRKVQKVHTQIANARKDFLHKTTSAISQNHAMVAIEDLAVRNMSKSAAGNAGKPGKNVAAKSGLNKSILDQGWFEFRRQLQYKLAWNGGILIAVPPQYTSQTCPCCGHVAKENRQTQARFECVDCGYENHADVVGAMNILARGYRVAACGEDGSGRGRKTTTKPASAKQEPTEVTMREGTHV</sequence>
<name>A0AAU7LNP0_9BURK</name>
<comment type="similarity">
    <text evidence="2">In the N-terminal section; belongs to the transposase 2 family.</text>
</comment>
<keyword evidence="6" id="KW-0238">DNA-binding</keyword>
<dbReference type="Pfam" id="PF12323">
    <property type="entry name" value="HTH_OrfB_IS605"/>
    <property type="match status" value="1"/>
</dbReference>
<feature type="domain" description="Cas12f1-like TNB" evidence="10">
    <location>
        <begin position="302"/>
        <end position="368"/>
    </location>
</feature>
<organism evidence="12">
    <name type="scientific">Polaromonas hydrogenivorans</name>
    <dbReference type="NCBI Taxonomy" id="335476"/>
    <lineage>
        <taxon>Bacteria</taxon>
        <taxon>Pseudomonadati</taxon>
        <taxon>Pseudomonadota</taxon>
        <taxon>Betaproteobacteria</taxon>
        <taxon>Burkholderiales</taxon>
        <taxon>Comamonadaceae</taxon>
        <taxon>Polaromonas</taxon>
    </lineage>
</organism>
<dbReference type="GO" id="GO:0032196">
    <property type="term" value="P:transposition"/>
    <property type="evidence" value="ECO:0007669"/>
    <property type="project" value="UniProtKB-KW"/>
</dbReference>
<proteinExistence type="inferred from homology"/>
<dbReference type="NCBIfam" id="TIGR01766">
    <property type="entry name" value="IS200/IS605 family accessory protein TnpB-like domain"/>
    <property type="match status" value="1"/>
</dbReference>
<evidence type="ECO:0000256" key="5">
    <source>
        <dbReference type="ARBA" id="ARBA00022833"/>
    </source>
</evidence>
<accession>A0AAU7LNP0</accession>
<protein>
    <submittedName>
        <fullName evidence="12">Transposase</fullName>
    </submittedName>
</protein>
<dbReference type="EMBL" id="CP157675">
    <property type="protein sequence ID" value="XBP69244.1"/>
    <property type="molecule type" value="Genomic_DNA"/>
</dbReference>
<dbReference type="GO" id="GO:0003677">
    <property type="term" value="F:DNA binding"/>
    <property type="evidence" value="ECO:0007669"/>
    <property type="project" value="UniProtKB-KW"/>
</dbReference>
<dbReference type="GO" id="GO:0046872">
    <property type="term" value="F:metal ion binding"/>
    <property type="evidence" value="ECO:0007669"/>
    <property type="project" value="UniProtKB-KW"/>
</dbReference>
<feature type="region of interest" description="Disordered" evidence="8">
    <location>
        <begin position="380"/>
        <end position="411"/>
    </location>
</feature>
<evidence type="ECO:0000256" key="8">
    <source>
        <dbReference type="SAM" id="MobiDB-lite"/>
    </source>
</evidence>
<evidence type="ECO:0000256" key="4">
    <source>
        <dbReference type="ARBA" id="ARBA00022723"/>
    </source>
</evidence>
<keyword evidence="7" id="KW-0233">DNA recombination</keyword>
<keyword evidence="5" id="KW-0862">Zinc</keyword>
<dbReference type="InterPro" id="IPR001959">
    <property type="entry name" value="Transposase"/>
</dbReference>
<dbReference type="GO" id="GO:0006310">
    <property type="term" value="P:DNA recombination"/>
    <property type="evidence" value="ECO:0007669"/>
    <property type="project" value="UniProtKB-KW"/>
</dbReference>
<feature type="domain" description="Probable transposase IS891/IS1136/IS1341" evidence="9">
    <location>
        <begin position="160"/>
        <end position="275"/>
    </location>
</feature>
<evidence type="ECO:0000256" key="6">
    <source>
        <dbReference type="ARBA" id="ARBA00023125"/>
    </source>
</evidence>
<keyword evidence="4" id="KW-0479">Metal-binding</keyword>
<evidence type="ECO:0000256" key="1">
    <source>
        <dbReference type="ARBA" id="ARBA00008761"/>
    </source>
</evidence>
<dbReference type="AlphaFoldDB" id="A0AAU7LNP0"/>
<feature type="domain" description="Transposase putative helix-turn-helix" evidence="11">
    <location>
        <begin position="1"/>
        <end position="47"/>
    </location>
</feature>
<reference evidence="12" key="1">
    <citation type="submission" date="2024-05" db="EMBL/GenBank/DDBJ databases">
        <authorList>
            <person name="Bunk B."/>
            <person name="Swiderski J."/>
            <person name="Sproer C."/>
            <person name="Thiel V."/>
        </authorList>
    </citation>
    <scope>NUCLEOTIDE SEQUENCE</scope>
    <source>
        <strain evidence="12">DSM 17735</strain>
    </source>
</reference>
<dbReference type="PANTHER" id="PTHR30405:SF25">
    <property type="entry name" value="RNA-GUIDED DNA ENDONUCLEASE INSQ-RELATED"/>
    <property type="match status" value="1"/>
</dbReference>
<dbReference type="NCBIfam" id="NF040570">
    <property type="entry name" value="guided_TnpB"/>
    <property type="match status" value="1"/>
</dbReference>
<evidence type="ECO:0000259" key="10">
    <source>
        <dbReference type="Pfam" id="PF07282"/>
    </source>
</evidence>
<dbReference type="RefSeq" id="WP_349277713.1">
    <property type="nucleotide sequence ID" value="NZ_CBCSCU010000003.1"/>
</dbReference>
<dbReference type="InterPro" id="IPR021027">
    <property type="entry name" value="Transposase_put_HTH"/>
</dbReference>
<evidence type="ECO:0000259" key="11">
    <source>
        <dbReference type="Pfam" id="PF12323"/>
    </source>
</evidence>
<evidence type="ECO:0000256" key="3">
    <source>
        <dbReference type="ARBA" id="ARBA00022578"/>
    </source>
</evidence>
<comment type="similarity">
    <text evidence="1">In the C-terminal section; belongs to the transposase 35 family.</text>
</comment>
<gene>
    <name evidence="12" type="ORF">ABLV49_15235</name>
</gene>
<dbReference type="Pfam" id="PF01385">
    <property type="entry name" value="OrfB_IS605"/>
    <property type="match status" value="1"/>
</dbReference>
<evidence type="ECO:0000256" key="2">
    <source>
        <dbReference type="ARBA" id="ARBA00011044"/>
    </source>
</evidence>
<keyword evidence="3" id="KW-0815">Transposition</keyword>
<evidence type="ECO:0000256" key="7">
    <source>
        <dbReference type="ARBA" id="ARBA00023172"/>
    </source>
</evidence>
<dbReference type="Pfam" id="PF07282">
    <property type="entry name" value="Cas12f1-like_TNB"/>
    <property type="match status" value="1"/>
</dbReference>
<dbReference type="InterPro" id="IPR051399">
    <property type="entry name" value="RNA-guided_DNA_endo/Transpos"/>
</dbReference>